<accession>A0A2K2B902</accession>
<dbReference type="InParanoid" id="A0A2K2B902"/>
<reference evidence="2 3" key="1">
    <citation type="journal article" date="2006" name="Science">
        <title>The genome of black cottonwood, Populus trichocarpa (Torr. &amp; Gray).</title>
        <authorList>
            <person name="Tuskan G.A."/>
            <person name="Difazio S."/>
            <person name="Jansson S."/>
            <person name="Bohlmann J."/>
            <person name="Grigoriev I."/>
            <person name="Hellsten U."/>
            <person name="Putnam N."/>
            <person name="Ralph S."/>
            <person name="Rombauts S."/>
            <person name="Salamov A."/>
            <person name="Schein J."/>
            <person name="Sterck L."/>
            <person name="Aerts A."/>
            <person name="Bhalerao R.R."/>
            <person name="Bhalerao R.P."/>
            <person name="Blaudez D."/>
            <person name="Boerjan W."/>
            <person name="Brun A."/>
            <person name="Brunner A."/>
            <person name="Busov V."/>
            <person name="Campbell M."/>
            <person name="Carlson J."/>
            <person name="Chalot M."/>
            <person name="Chapman J."/>
            <person name="Chen G.L."/>
            <person name="Cooper D."/>
            <person name="Coutinho P.M."/>
            <person name="Couturier J."/>
            <person name="Covert S."/>
            <person name="Cronk Q."/>
            <person name="Cunningham R."/>
            <person name="Davis J."/>
            <person name="Degroeve S."/>
            <person name="Dejardin A."/>
            <person name="Depamphilis C."/>
            <person name="Detter J."/>
            <person name="Dirks B."/>
            <person name="Dubchak I."/>
            <person name="Duplessis S."/>
            <person name="Ehlting J."/>
            <person name="Ellis B."/>
            <person name="Gendler K."/>
            <person name="Goodstein D."/>
            <person name="Gribskov M."/>
            <person name="Grimwood J."/>
            <person name="Groover A."/>
            <person name="Gunter L."/>
            <person name="Hamberger B."/>
            <person name="Heinze B."/>
            <person name="Helariutta Y."/>
            <person name="Henrissat B."/>
            <person name="Holligan D."/>
            <person name="Holt R."/>
            <person name="Huang W."/>
            <person name="Islam-Faridi N."/>
            <person name="Jones S."/>
            <person name="Jones-Rhoades M."/>
            <person name="Jorgensen R."/>
            <person name="Joshi C."/>
            <person name="Kangasjarvi J."/>
            <person name="Karlsson J."/>
            <person name="Kelleher C."/>
            <person name="Kirkpatrick R."/>
            <person name="Kirst M."/>
            <person name="Kohler A."/>
            <person name="Kalluri U."/>
            <person name="Larimer F."/>
            <person name="Leebens-Mack J."/>
            <person name="Leple J.C."/>
            <person name="Locascio P."/>
            <person name="Lou Y."/>
            <person name="Lucas S."/>
            <person name="Martin F."/>
            <person name="Montanini B."/>
            <person name="Napoli C."/>
            <person name="Nelson D.R."/>
            <person name="Nelson C."/>
            <person name="Nieminen K."/>
            <person name="Nilsson O."/>
            <person name="Pereda V."/>
            <person name="Peter G."/>
            <person name="Philippe R."/>
            <person name="Pilate G."/>
            <person name="Poliakov A."/>
            <person name="Razumovskaya J."/>
            <person name="Richardson P."/>
            <person name="Rinaldi C."/>
            <person name="Ritland K."/>
            <person name="Rouze P."/>
            <person name="Ryaboy D."/>
            <person name="Schmutz J."/>
            <person name="Schrader J."/>
            <person name="Segerman B."/>
            <person name="Shin H."/>
            <person name="Siddiqui A."/>
            <person name="Sterky F."/>
            <person name="Terry A."/>
            <person name="Tsai C.J."/>
            <person name="Uberbacher E."/>
            <person name="Unneberg P."/>
            <person name="Vahala J."/>
            <person name="Wall K."/>
            <person name="Wessler S."/>
            <person name="Yang G."/>
            <person name="Yin T."/>
            <person name="Douglas C."/>
            <person name="Marra M."/>
            <person name="Sandberg G."/>
            <person name="Van de Peer Y."/>
            <person name="Rokhsar D."/>
        </authorList>
    </citation>
    <scope>NUCLEOTIDE SEQUENCE [LARGE SCALE GENOMIC DNA]</scope>
    <source>
        <strain evidence="3">cv. Nisqually</strain>
    </source>
</reference>
<evidence type="ECO:0000256" key="1">
    <source>
        <dbReference type="SAM" id="SignalP"/>
    </source>
</evidence>
<sequence>MVFAGNLSCLSVGIMLVSLKQCLYETVKSFQQKDLNLHDRYANFNEGNPPDMMLTPCIIRR</sequence>
<evidence type="ECO:0000313" key="3">
    <source>
        <dbReference type="Proteomes" id="UP000006729"/>
    </source>
</evidence>
<organism evidence="2 3">
    <name type="scientific">Populus trichocarpa</name>
    <name type="common">Western balsam poplar</name>
    <name type="synonym">Populus balsamifera subsp. trichocarpa</name>
    <dbReference type="NCBI Taxonomy" id="3694"/>
    <lineage>
        <taxon>Eukaryota</taxon>
        <taxon>Viridiplantae</taxon>
        <taxon>Streptophyta</taxon>
        <taxon>Embryophyta</taxon>
        <taxon>Tracheophyta</taxon>
        <taxon>Spermatophyta</taxon>
        <taxon>Magnoliopsida</taxon>
        <taxon>eudicotyledons</taxon>
        <taxon>Gunneridae</taxon>
        <taxon>Pentapetalae</taxon>
        <taxon>rosids</taxon>
        <taxon>fabids</taxon>
        <taxon>Malpighiales</taxon>
        <taxon>Salicaceae</taxon>
        <taxon>Saliceae</taxon>
        <taxon>Populus</taxon>
    </lineage>
</organism>
<evidence type="ECO:0000313" key="2">
    <source>
        <dbReference type="EMBL" id="PNT46256.1"/>
    </source>
</evidence>
<dbReference type="Proteomes" id="UP000006729">
    <property type="component" value="Chromosome 3"/>
</dbReference>
<gene>
    <name evidence="2" type="ORF">POPTR_003G181500</name>
</gene>
<name>A0A2K2B902_POPTR</name>
<dbReference type="AlphaFoldDB" id="A0A2K2B902"/>
<protein>
    <submittedName>
        <fullName evidence="2">Uncharacterized protein</fullName>
    </submittedName>
</protein>
<keyword evidence="1" id="KW-0732">Signal</keyword>
<feature type="chain" id="PRO_5014451695" evidence="1">
    <location>
        <begin position="25"/>
        <end position="61"/>
    </location>
</feature>
<feature type="signal peptide" evidence="1">
    <location>
        <begin position="1"/>
        <end position="24"/>
    </location>
</feature>
<keyword evidence="3" id="KW-1185">Reference proteome</keyword>
<dbReference type="EMBL" id="CM009292">
    <property type="protein sequence ID" value="PNT46256.1"/>
    <property type="molecule type" value="Genomic_DNA"/>
</dbReference>
<proteinExistence type="predicted"/>